<evidence type="ECO:0000256" key="5">
    <source>
        <dbReference type="ARBA" id="ARBA00022692"/>
    </source>
</evidence>
<evidence type="ECO:0000259" key="11">
    <source>
        <dbReference type="PROSITE" id="PS51201"/>
    </source>
</evidence>
<keyword evidence="4" id="KW-0633">Potassium transport</keyword>
<feature type="transmembrane region" description="Helical" evidence="10">
    <location>
        <begin position="366"/>
        <end position="387"/>
    </location>
</feature>
<dbReference type="PANTHER" id="PTHR46157:SF8">
    <property type="entry name" value="GLUTATHIONE-REGULATED POTASSIUM-EFFLUX SYSTEM PROTEIN"/>
    <property type="match status" value="1"/>
</dbReference>
<dbReference type="Gene3D" id="1.20.1530.20">
    <property type="match status" value="1"/>
</dbReference>
<feature type="transmembrane region" description="Helical" evidence="10">
    <location>
        <begin position="123"/>
        <end position="141"/>
    </location>
</feature>
<feature type="transmembrane region" description="Helical" evidence="10">
    <location>
        <begin position="65"/>
        <end position="83"/>
    </location>
</feature>
<dbReference type="PANTHER" id="PTHR46157">
    <property type="entry name" value="K(+) EFFLUX ANTIPORTER 3, CHLOROPLASTIC"/>
    <property type="match status" value="1"/>
</dbReference>
<feature type="transmembrane region" description="Helical" evidence="10">
    <location>
        <begin position="278"/>
        <end position="297"/>
    </location>
</feature>
<dbReference type="InterPro" id="IPR038770">
    <property type="entry name" value="Na+/solute_symporter_sf"/>
</dbReference>
<keyword evidence="7 10" id="KW-1133">Transmembrane helix</keyword>
<feature type="transmembrane region" description="Helical" evidence="10">
    <location>
        <begin position="229"/>
        <end position="258"/>
    </location>
</feature>
<feature type="transmembrane region" description="Helical" evidence="10">
    <location>
        <begin position="192"/>
        <end position="217"/>
    </location>
</feature>
<dbReference type="FunFam" id="3.40.50.720:FF:000036">
    <property type="entry name" value="Glutathione-regulated potassium-efflux system protein KefB"/>
    <property type="match status" value="1"/>
</dbReference>
<evidence type="ECO:0000256" key="6">
    <source>
        <dbReference type="ARBA" id="ARBA00022958"/>
    </source>
</evidence>
<dbReference type="InterPro" id="IPR003148">
    <property type="entry name" value="RCK_N"/>
</dbReference>
<proteinExistence type="predicted"/>
<evidence type="ECO:0000313" key="12">
    <source>
        <dbReference type="EMBL" id="KUR70754.1"/>
    </source>
</evidence>
<protein>
    <submittedName>
        <fullName evidence="12">Sodium:proton exchanger</fullName>
    </submittedName>
</protein>
<dbReference type="Proteomes" id="UP000058012">
    <property type="component" value="Unassembled WGS sequence"/>
</dbReference>
<gene>
    <name evidence="12" type="ORF">AQZ52_12990</name>
</gene>
<feature type="transmembrane region" description="Helical" evidence="10">
    <location>
        <begin position="334"/>
        <end position="354"/>
    </location>
</feature>
<organism evidence="12 13">
    <name type="scientific">Novosphingobium fuchskuhlense</name>
    <dbReference type="NCBI Taxonomy" id="1117702"/>
    <lineage>
        <taxon>Bacteria</taxon>
        <taxon>Pseudomonadati</taxon>
        <taxon>Pseudomonadota</taxon>
        <taxon>Alphaproteobacteria</taxon>
        <taxon>Sphingomonadales</taxon>
        <taxon>Sphingomonadaceae</taxon>
        <taxon>Novosphingobium</taxon>
    </lineage>
</organism>
<reference evidence="12 13" key="1">
    <citation type="submission" date="2015-10" db="EMBL/GenBank/DDBJ databases">
        <title>Draft genome sequence of Novosphingobium fuchskuhlense DSM 25065 isolated from a surface water sample of the southwest basin of Lake Grosse Fuchskuhle.</title>
        <authorList>
            <person name="Ruckert C."/>
            <person name="Winkler A."/>
            <person name="Glaeser J."/>
            <person name="Grossart H.-P."/>
            <person name="Kalinowski J."/>
            <person name="Glaeser S."/>
        </authorList>
    </citation>
    <scope>NUCLEOTIDE SEQUENCE [LARGE SCALE GENOMIC DNA]</scope>
    <source>
        <strain evidence="12 13">FNE08-7</strain>
    </source>
</reference>
<dbReference type="EMBL" id="LLZS01000008">
    <property type="protein sequence ID" value="KUR70754.1"/>
    <property type="molecule type" value="Genomic_DNA"/>
</dbReference>
<dbReference type="GO" id="GO:1902600">
    <property type="term" value="P:proton transmembrane transport"/>
    <property type="evidence" value="ECO:0007669"/>
    <property type="project" value="InterPro"/>
</dbReference>
<keyword evidence="13" id="KW-1185">Reference proteome</keyword>
<dbReference type="Pfam" id="PF00999">
    <property type="entry name" value="Na_H_Exchanger"/>
    <property type="match status" value="1"/>
</dbReference>
<evidence type="ECO:0000256" key="10">
    <source>
        <dbReference type="SAM" id="Phobius"/>
    </source>
</evidence>
<keyword evidence="6" id="KW-0630">Potassium</keyword>
<keyword evidence="5 10" id="KW-0812">Transmembrane</keyword>
<evidence type="ECO:0000256" key="1">
    <source>
        <dbReference type="ARBA" id="ARBA00004127"/>
    </source>
</evidence>
<evidence type="ECO:0000256" key="3">
    <source>
        <dbReference type="ARBA" id="ARBA00022449"/>
    </source>
</evidence>
<dbReference type="SUPFAM" id="SSF51735">
    <property type="entry name" value="NAD(P)-binding Rossmann-fold domains"/>
    <property type="match status" value="1"/>
</dbReference>
<feature type="transmembrane region" description="Helical" evidence="10">
    <location>
        <begin position="95"/>
        <end position="117"/>
    </location>
</feature>
<feature type="transmembrane region" description="Helical" evidence="10">
    <location>
        <begin position="12"/>
        <end position="32"/>
    </location>
</feature>
<feature type="transmembrane region" description="Helical" evidence="10">
    <location>
        <begin position="304"/>
        <end position="328"/>
    </location>
</feature>
<dbReference type="GO" id="GO:0012505">
    <property type="term" value="C:endomembrane system"/>
    <property type="evidence" value="ECO:0007669"/>
    <property type="project" value="UniProtKB-SubCell"/>
</dbReference>
<feature type="transmembrane region" description="Helical" evidence="10">
    <location>
        <begin position="161"/>
        <end position="180"/>
    </location>
</feature>
<dbReference type="InterPro" id="IPR036291">
    <property type="entry name" value="NAD(P)-bd_dom_sf"/>
</dbReference>
<accession>A0A117UTX1</accession>
<sequence length="596" mass="62865">MTLPTVSSPHPASILHDGFLLLGFALAFVLLFRRLGLGATLGYLLAGAVLGPFVLNLVGDAEQKLGFAELGITLLLFLVGLELDPSKLWKMKRDILGLGLLQVSICGLALAGAIMLTTNFSPAAALALGLPLALSSTAQVLPMLQSSGRLKTRFGERAFSILLFQDLSIIPLITIITALSRNPADAGGPPGWLLAVETVGAIAGLVAAGRFLIRPLFRLIGNLGEREMFVVAALFTVLAAGAVMELLGLSTALGAFIAGVMLADSPYRHELEADVEPFRSILLGLFFLAVGMMLDLGAIARDPLFVLSMALMLITVKAAVMFGLARLFGVPWRGALALGLLLSQGGEFGFVLFAQASHALLIAPEAASLFGAVVTLSMATTPFLMMATRRFRAEPVPKTAATREGPSNDGANALIVGYGRFGQAAGQVLQAAGITVTLIDTDVEMIDVAGTFGAKVYFGDGTRIDMLRQAGAAAAEMILFCIDGDQLDAAMLAAVHEAFPRAAVFVRAFDRRAMIKLRDAPATLLVRETFESAIAMARAALDNAGLSNEAITRAETLFRARDNERLLLQIGAGDPRVARDRILTAPEPQEMNGEPG</sequence>
<evidence type="ECO:0000256" key="4">
    <source>
        <dbReference type="ARBA" id="ARBA00022538"/>
    </source>
</evidence>
<dbReference type="RefSeq" id="WP_067911426.1">
    <property type="nucleotide sequence ID" value="NZ_KQ954245.1"/>
</dbReference>
<dbReference type="PROSITE" id="PS51201">
    <property type="entry name" value="RCK_N"/>
    <property type="match status" value="1"/>
</dbReference>
<dbReference type="GO" id="GO:0005886">
    <property type="term" value="C:plasma membrane"/>
    <property type="evidence" value="ECO:0007669"/>
    <property type="project" value="TreeGrafter"/>
</dbReference>
<dbReference type="OrthoDB" id="9781411at2"/>
<evidence type="ECO:0000313" key="13">
    <source>
        <dbReference type="Proteomes" id="UP000058012"/>
    </source>
</evidence>
<keyword evidence="2" id="KW-0813">Transport</keyword>
<evidence type="ECO:0000256" key="7">
    <source>
        <dbReference type="ARBA" id="ARBA00022989"/>
    </source>
</evidence>
<dbReference type="Gene3D" id="3.40.50.720">
    <property type="entry name" value="NAD(P)-binding Rossmann-like Domain"/>
    <property type="match status" value="1"/>
</dbReference>
<dbReference type="AlphaFoldDB" id="A0A117UTX1"/>
<keyword evidence="3" id="KW-0050">Antiport</keyword>
<keyword evidence="9 10" id="KW-0472">Membrane</keyword>
<feature type="transmembrane region" description="Helical" evidence="10">
    <location>
        <begin position="39"/>
        <end position="59"/>
    </location>
</feature>
<dbReference type="STRING" id="1117702.AQZ52_12990"/>
<evidence type="ECO:0000256" key="9">
    <source>
        <dbReference type="ARBA" id="ARBA00023136"/>
    </source>
</evidence>
<name>A0A117UTX1_9SPHN</name>
<comment type="subcellular location">
    <subcellularLocation>
        <location evidence="1">Endomembrane system</location>
        <topology evidence="1">Multi-pass membrane protein</topology>
    </subcellularLocation>
</comment>
<evidence type="ECO:0000256" key="2">
    <source>
        <dbReference type="ARBA" id="ARBA00022448"/>
    </source>
</evidence>
<comment type="caution">
    <text evidence="12">The sequence shown here is derived from an EMBL/GenBank/DDBJ whole genome shotgun (WGS) entry which is preliminary data.</text>
</comment>
<evidence type="ECO:0000256" key="8">
    <source>
        <dbReference type="ARBA" id="ARBA00023065"/>
    </source>
</evidence>
<dbReference type="GO" id="GO:0015297">
    <property type="term" value="F:antiporter activity"/>
    <property type="evidence" value="ECO:0007669"/>
    <property type="project" value="UniProtKB-KW"/>
</dbReference>
<keyword evidence="8" id="KW-0406">Ion transport</keyword>
<dbReference type="GO" id="GO:0006813">
    <property type="term" value="P:potassium ion transport"/>
    <property type="evidence" value="ECO:0007669"/>
    <property type="project" value="UniProtKB-KW"/>
</dbReference>
<dbReference type="Pfam" id="PF02254">
    <property type="entry name" value="TrkA_N"/>
    <property type="match status" value="1"/>
</dbReference>
<feature type="domain" description="RCK N-terminal" evidence="11">
    <location>
        <begin position="410"/>
        <end position="534"/>
    </location>
</feature>
<dbReference type="InterPro" id="IPR006153">
    <property type="entry name" value="Cation/H_exchanger_TM"/>
</dbReference>